<dbReference type="AlphaFoldDB" id="A0A2V4AHJ5"/>
<dbReference type="InterPro" id="IPR013538">
    <property type="entry name" value="ASHA1/2-like_C"/>
</dbReference>
<sequence length="313" mass="34868">MLRFERRLAHPPEKVWRAVTEPAELAHWFPAAVSGRPAQGATLEFGFGESTDSTVDYSEGTVTEFDPPRVFEFRWAGSTLRFEVVPDGEGSRLLFSHTLDGATTAGDRPSAARQAPGWDACLAALAARLDGHWAPEPDQRWFLERAERYVEAFGLGRGEVRDTGDGFLLRFERDLVQDRDTVWAALAEGDEPAIGEPAPVRFTHGYVEPGEVIAVEPRRIAEYGWRHDGEQAGRVRVELREQEPVGTRLVVTQTVPHRLAEVRATLLAAWQTHLELLFAALHGDVRCPWPAERTERLRADYARNLRAGAGVGS</sequence>
<gene>
    <name evidence="3" type="ORF">BAY60_31760</name>
</gene>
<dbReference type="OrthoDB" id="9803476at2"/>
<evidence type="ECO:0000313" key="3">
    <source>
        <dbReference type="EMBL" id="PXY19339.1"/>
    </source>
</evidence>
<evidence type="ECO:0000313" key="4">
    <source>
        <dbReference type="Proteomes" id="UP000249915"/>
    </source>
</evidence>
<organism evidence="3 4">
    <name type="scientific">Prauserella muralis</name>
    <dbReference type="NCBI Taxonomy" id="588067"/>
    <lineage>
        <taxon>Bacteria</taxon>
        <taxon>Bacillati</taxon>
        <taxon>Actinomycetota</taxon>
        <taxon>Actinomycetes</taxon>
        <taxon>Pseudonocardiales</taxon>
        <taxon>Pseudonocardiaceae</taxon>
        <taxon>Prauserella</taxon>
    </lineage>
</organism>
<protein>
    <recommendedName>
        <fullName evidence="2">Activator of Hsp90 ATPase homologue 1/2-like C-terminal domain-containing protein</fullName>
    </recommendedName>
</protein>
<evidence type="ECO:0000256" key="1">
    <source>
        <dbReference type="ARBA" id="ARBA00006817"/>
    </source>
</evidence>
<feature type="domain" description="Activator of Hsp90 ATPase homologue 1/2-like C-terminal" evidence="2">
    <location>
        <begin position="10"/>
        <end position="129"/>
    </location>
</feature>
<comment type="caution">
    <text evidence="3">The sequence shown here is derived from an EMBL/GenBank/DDBJ whole genome shotgun (WGS) entry which is preliminary data.</text>
</comment>
<proteinExistence type="inferred from homology"/>
<dbReference type="InterPro" id="IPR023393">
    <property type="entry name" value="START-like_dom_sf"/>
</dbReference>
<dbReference type="Proteomes" id="UP000249915">
    <property type="component" value="Unassembled WGS sequence"/>
</dbReference>
<accession>A0A2V4AHJ5</accession>
<name>A0A2V4AHJ5_9PSEU</name>
<evidence type="ECO:0000259" key="2">
    <source>
        <dbReference type="Pfam" id="PF08327"/>
    </source>
</evidence>
<dbReference type="Gene3D" id="3.30.530.20">
    <property type="match status" value="2"/>
</dbReference>
<dbReference type="Pfam" id="PF08327">
    <property type="entry name" value="AHSA1"/>
    <property type="match status" value="1"/>
</dbReference>
<reference evidence="3 4" key="1">
    <citation type="submission" date="2016-07" db="EMBL/GenBank/DDBJ databases">
        <title>Draft genome sequence of Prauserella muralis DSM 45305, isolated from a mould-covered wall in an indoor environment.</title>
        <authorList>
            <person name="Ruckert C."/>
            <person name="Albersmeier A."/>
            <person name="Jiang C.-L."/>
            <person name="Jiang Y."/>
            <person name="Kalinowski J."/>
            <person name="Schneider O."/>
            <person name="Winkler A."/>
            <person name="Zotchev S.B."/>
        </authorList>
    </citation>
    <scope>NUCLEOTIDE SEQUENCE [LARGE SCALE GENOMIC DNA]</scope>
    <source>
        <strain evidence="3 4">DSM 45305</strain>
    </source>
</reference>
<dbReference type="SUPFAM" id="SSF55961">
    <property type="entry name" value="Bet v1-like"/>
    <property type="match status" value="2"/>
</dbReference>
<comment type="similarity">
    <text evidence="1">Belongs to the AHA1 family.</text>
</comment>
<dbReference type="EMBL" id="MASW01000007">
    <property type="protein sequence ID" value="PXY19339.1"/>
    <property type="molecule type" value="Genomic_DNA"/>
</dbReference>
<keyword evidence="4" id="KW-1185">Reference proteome</keyword>